<name>A0A6J4UCG2_9BACT</name>
<evidence type="ECO:0000256" key="2">
    <source>
        <dbReference type="ARBA" id="ARBA00023125"/>
    </source>
</evidence>
<evidence type="ECO:0000313" key="5">
    <source>
        <dbReference type="EMBL" id="CAA9546688.1"/>
    </source>
</evidence>
<dbReference type="SUPFAM" id="SSF47413">
    <property type="entry name" value="lambda repressor-like DNA-binding domains"/>
    <property type="match status" value="1"/>
</dbReference>
<dbReference type="InterPro" id="IPR028082">
    <property type="entry name" value="Peripla_BP_I"/>
</dbReference>
<keyword evidence="2" id="KW-0238">DNA-binding</keyword>
<keyword evidence="3" id="KW-0804">Transcription</keyword>
<dbReference type="PROSITE" id="PS00356">
    <property type="entry name" value="HTH_LACI_1"/>
    <property type="match status" value="1"/>
</dbReference>
<feature type="domain" description="HTH lacI-type" evidence="4">
    <location>
        <begin position="3"/>
        <end position="58"/>
    </location>
</feature>
<dbReference type="EMBL" id="CADCWF010000085">
    <property type="protein sequence ID" value="CAA9546688.1"/>
    <property type="molecule type" value="Genomic_DNA"/>
</dbReference>
<dbReference type="GO" id="GO:0003700">
    <property type="term" value="F:DNA-binding transcription factor activity"/>
    <property type="evidence" value="ECO:0007669"/>
    <property type="project" value="TreeGrafter"/>
</dbReference>
<proteinExistence type="predicted"/>
<dbReference type="AlphaFoldDB" id="A0A6J4UCG2"/>
<protein>
    <recommendedName>
        <fullName evidence="4">HTH lacI-type domain-containing protein</fullName>
    </recommendedName>
</protein>
<keyword evidence="1" id="KW-0805">Transcription regulation</keyword>
<gene>
    <name evidence="5" type="ORF">AVDCRST_MAG59-1363</name>
</gene>
<dbReference type="Gene3D" id="3.40.50.2300">
    <property type="match status" value="2"/>
</dbReference>
<dbReference type="Gene3D" id="1.10.260.40">
    <property type="entry name" value="lambda repressor-like DNA-binding domains"/>
    <property type="match status" value="1"/>
</dbReference>
<dbReference type="PANTHER" id="PTHR30146">
    <property type="entry name" value="LACI-RELATED TRANSCRIPTIONAL REPRESSOR"/>
    <property type="match status" value="1"/>
</dbReference>
<organism evidence="5">
    <name type="scientific">uncultured Thermomicrobiales bacterium</name>
    <dbReference type="NCBI Taxonomy" id="1645740"/>
    <lineage>
        <taxon>Bacteria</taxon>
        <taxon>Pseudomonadati</taxon>
        <taxon>Thermomicrobiota</taxon>
        <taxon>Thermomicrobia</taxon>
        <taxon>Thermomicrobiales</taxon>
        <taxon>environmental samples</taxon>
    </lineage>
</organism>
<dbReference type="SMART" id="SM00354">
    <property type="entry name" value="HTH_LACI"/>
    <property type="match status" value="1"/>
</dbReference>
<sequence length="346" mass="36847">MATTIEDVAREAGVSIATVSRYLNGPDGIVAEDTGDRVRAVVERLGYVPNSVARSLKTGRTRLIGVLLANIAHPYWSVVLSGVEEACQRAGYGAIVSSAADRADVENSYLRAFLRQRVDGILLNPATAAPSTVEAWARLTVPVVTIDRTLPGLPFGLVAMDNALGTRLGVEHLLGLGHRRIGFVSWRPDGLSNREERLAGYQDALADAGVEADGELIRFAADGWSDGVDQTLALLAERDPPSAIVSASSMLNLQVLAAVKRRGLRVPDDVSVVGYDDSPWDPLLDPPLTTVATPAKGLGWAAAERLIRAIEGDHPDDAGEVRLVPELVVRHSTSARRRGGILPPSP</sequence>
<dbReference type="PANTHER" id="PTHR30146:SF138">
    <property type="entry name" value="TRANSCRIPTIONAL REGULATORY PROTEIN"/>
    <property type="match status" value="1"/>
</dbReference>
<dbReference type="Pfam" id="PF13377">
    <property type="entry name" value="Peripla_BP_3"/>
    <property type="match status" value="1"/>
</dbReference>
<dbReference type="Pfam" id="PF00356">
    <property type="entry name" value="LacI"/>
    <property type="match status" value="1"/>
</dbReference>
<evidence type="ECO:0000259" key="4">
    <source>
        <dbReference type="PROSITE" id="PS50932"/>
    </source>
</evidence>
<dbReference type="InterPro" id="IPR046335">
    <property type="entry name" value="LacI/GalR-like_sensor"/>
</dbReference>
<dbReference type="PROSITE" id="PS50932">
    <property type="entry name" value="HTH_LACI_2"/>
    <property type="match status" value="1"/>
</dbReference>
<dbReference type="InterPro" id="IPR000843">
    <property type="entry name" value="HTH_LacI"/>
</dbReference>
<dbReference type="SUPFAM" id="SSF53822">
    <property type="entry name" value="Periplasmic binding protein-like I"/>
    <property type="match status" value="1"/>
</dbReference>
<evidence type="ECO:0000256" key="3">
    <source>
        <dbReference type="ARBA" id="ARBA00023163"/>
    </source>
</evidence>
<evidence type="ECO:0000256" key="1">
    <source>
        <dbReference type="ARBA" id="ARBA00023015"/>
    </source>
</evidence>
<dbReference type="PRINTS" id="PR00036">
    <property type="entry name" value="HTHLACI"/>
</dbReference>
<dbReference type="CDD" id="cd01392">
    <property type="entry name" value="HTH_LacI"/>
    <property type="match status" value="1"/>
</dbReference>
<reference evidence="5" key="1">
    <citation type="submission" date="2020-02" db="EMBL/GenBank/DDBJ databases">
        <authorList>
            <person name="Meier V. D."/>
        </authorList>
    </citation>
    <scope>NUCLEOTIDE SEQUENCE</scope>
    <source>
        <strain evidence="5">AVDCRST_MAG59</strain>
    </source>
</reference>
<dbReference type="GO" id="GO:0000976">
    <property type="term" value="F:transcription cis-regulatory region binding"/>
    <property type="evidence" value="ECO:0007669"/>
    <property type="project" value="TreeGrafter"/>
</dbReference>
<accession>A0A6J4UCG2</accession>
<dbReference type="InterPro" id="IPR010982">
    <property type="entry name" value="Lambda_DNA-bd_dom_sf"/>
</dbReference>
<dbReference type="CDD" id="cd06267">
    <property type="entry name" value="PBP1_LacI_sugar_binding-like"/>
    <property type="match status" value="1"/>
</dbReference>